<evidence type="ECO:0000256" key="1">
    <source>
        <dbReference type="SAM" id="Phobius"/>
    </source>
</evidence>
<evidence type="ECO:0000313" key="4">
    <source>
        <dbReference type="Proteomes" id="UP001320972"/>
    </source>
</evidence>
<gene>
    <name evidence="3" type="ORF">OB955_18475</name>
    <name evidence="2" type="ORF">OB960_16365</name>
</gene>
<organism evidence="2 5">
    <name type="scientific">Natronoglomus mannanivorans</name>
    <dbReference type="NCBI Taxonomy" id="2979990"/>
    <lineage>
        <taxon>Archaea</taxon>
        <taxon>Methanobacteriati</taxon>
        <taxon>Methanobacteriota</taxon>
        <taxon>Stenosarchaea group</taxon>
        <taxon>Halobacteria</taxon>
        <taxon>Halobacteriales</taxon>
        <taxon>Natrialbaceae</taxon>
        <taxon>Natronoglomus</taxon>
    </lineage>
</organism>
<evidence type="ECO:0000313" key="3">
    <source>
        <dbReference type="EMBL" id="MCU4974708.1"/>
    </source>
</evidence>
<accession>A0AAP2Z0E1</accession>
<keyword evidence="1" id="KW-0812">Transmembrane</keyword>
<sequence length="80" mass="8737">MGQSDQDLSRLEANRMAATIAAGSLLVLVAIAVAYRYGLFDELLPAAGFAAEDLPMLLLVPLLVLVLVIWSWSRILSFFE</sequence>
<dbReference type="EMBL" id="JAOPKA010000011">
    <property type="protein sequence ID" value="MCU4742962.1"/>
    <property type="molecule type" value="Genomic_DNA"/>
</dbReference>
<protein>
    <submittedName>
        <fullName evidence="2">Uncharacterized protein</fullName>
    </submittedName>
</protein>
<keyword evidence="1" id="KW-0472">Membrane</keyword>
<comment type="caution">
    <text evidence="2">The sequence shown here is derived from an EMBL/GenBank/DDBJ whole genome shotgun (WGS) entry which is preliminary data.</text>
</comment>
<evidence type="ECO:0000313" key="2">
    <source>
        <dbReference type="EMBL" id="MCU4742962.1"/>
    </source>
</evidence>
<dbReference type="AlphaFoldDB" id="A0AAP2Z0E1"/>
<dbReference type="EMBL" id="JAOPKB010000013">
    <property type="protein sequence ID" value="MCU4974708.1"/>
    <property type="molecule type" value="Genomic_DNA"/>
</dbReference>
<keyword evidence="4" id="KW-1185">Reference proteome</keyword>
<dbReference type="Proteomes" id="UP001320972">
    <property type="component" value="Unassembled WGS sequence"/>
</dbReference>
<dbReference type="RefSeq" id="WP_338004769.1">
    <property type="nucleotide sequence ID" value="NZ_JAOPKA010000011.1"/>
</dbReference>
<keyword evidence="1" id="KW-1133">Transmembrane helix</keyword>
<feature type="transmembrane region" description="Helical" evidence="1">
    <location>
        <begin position="16"/>
        <end position="37"/>
    </location>
</feature>
<evidence type="ECO:0000313" key="5">
    <source>
        <dbReference type="Proteomes" id="UP001321018"/>
    </source>
</evidence>
<reference evidence="2 4" key="1">
    <citation type="submission" date="2022-09" db="EMBL/GenBank/DDBJ databases">
        <title>Enrichment on poylsaccharides allowed isolation of novel metabolic and taxonomic groups of Haloarchaea.</title>
        <authorList>
            <person name="Sorokin D.Y."/>
            <person name="Elcheninov A.G."/>
            <person name="Khizhniak T.V."/>
            <person name="Kolganova T.V."/>
            <person name="Kublanov I.V."/>
        </authorList>
    </citation>
    <scope>NUCLEOTIDE SEQUENCE</scope>
    <source>
        <strain evidence="3 4">AArc-m2/3/4</strain>
        <strain evidence="2">AArc-xg1-1</strain>
    </source>
</reference>
<feature type="transmembrane region" description="Helical" evidence="1">
    <location>
        <begin position="57"/>
        <end position="79"/>
    </location>
</feature>
<name>A0AAP2Z0E1_9EURY</name>
<dbReference type="Proteomes" id="UP001321018">
    <property type="component" value="Unassembled WGS sequence"/>
</dbReference>
<proteinExistence type="predicted"/>